<proteinExistence type="predicted"/>
<feature type="compositionally biased region" description="Low complexity" evidence="1">
    <location>
        <begin position="407"/>
        <end position="416"/>
    </location>
</feature>
<feature type="compositionally biased region" description="Low complexity" evidence="1">
    <location>
        <begin position="231"/>
        <end position="252"/>
    </location>
</feature>
<feature type="region of interest" description="Disordered" evidence="1">
    <location>
        <begin position="127"/>
        <end position="195"/>
    </location>
</feature>
<feature type="compositionally biased region" description="Basic and acidic residues" evidence="1">
    <location>
        <begin position="83"/>
        <end position="102"/>
    </location>
</feature>
<accession>A0ABR3PVK4</accession>
<keyword evidence="3" id="KW-1185">Reference proteome</keyword>
<feature type="region of interest" description="Disordered" evidence="1">
    <location>
        <begin position="339"/>
        <end position="425"/>
    </location>
</feature>
<feature type="compositionally biased region" description="Low complexity" evidence="1">
    <location>
        <begin position="18"/>
        <end position="43"/>
    </location>
</feature>
<protein>
    <submittedName>
        <fullName evidence="2">Uncharacterized protein</fullName>
    </submittedName>
</protein>
<feature type="compositionally biased region" description="Basic and acidic residues" evidence="1">
    <location>
        <begin position="159"/>
        <end position="170"/>
    </location>
</feature>
<sequence>MGPASIPDTPDTTPPATSPAIPDTTAPAASSPDSPRPGSSASSHVSSVRFRLGIDGDSQEGRDRAEKIGHRLRKRLRAGMDYAEARDAAKKKREEEQEARKAEAAANLTIYRAYSALSSLAGWFTRAPAVPDTPAEDATAQDDPASAPLLAGGESGDTTAKDDNGDDHVDAGPLASGSASGASGSASPEDTDISLQLGANGNVAAADAGGSGESALATNGAAITADGSAQPTKTADADTATPKTPADPKTTAEPGTPKTADADLPKHGTGTTPRTARPSSSVCPSPPSPRSSRRHSSHTPAEVHLACDNPALSPGTIELLAPLEFEESLGSSSVLFGNTLASDTQRPVVRPPPPTLPASMLREGAGAGEATPPSPRPRLREVGRLRRTASRTSIRRPIDDDGDDEPSASPASSAHDGQPATVPGTQPYVPLSAFWGPDFGPATLNYQRAAPATVHYHRVAVNPDPTLTTPQLLENLPAAAEQLAEDIRAHNLEHPMSAVGLGNPARWSRVGVQGNADALPVPDLNLIVPTPRTEASRPPSPASALSLIGAQSEADIRWAAHGFRNTLHREAVVVRPDDDDDDEEGVLSEAVRGISATARVSFSSEPDVSGATRVSFAVDVDTNAARRVTSRLASFDSAAKKWKYTWKGKIRNASRALWAWVNAGARAIGRWLKAVMRAVFCRANAGADQLNAAEQGQAQVPAQAQAQAQTTQAQTQTQGQVQPAPTFSFTLVTWVPAPQQQNGA</sequence>
<dbReference type="RefSeq" id="XP_069206443.1">
    <property type="nucleotide sequence ID" value="XM_069356602.1"/>
</dbReference>
<dbReference type="GeneID" id="95989246"/>
<feature type="compositionally biased region" description="Low complexity" evidence="1">
    <location>
        <begin position="1"/>
        <end position="11"/>
    </location>
</feature>
<name>A0ABR3PVK4_9TREE</name>
<gene>
    <name evidence="2" type="ORF">Q8F55_008203</name>
</gene>
<organism evidence="2 3">
    <name type="scientific">Vanrija albida</name>
    <dbReference type="NCBI Taxonomy" id="181172"/>
    <lineage>
        <taxon>Eukaryota</taxon>
        <taxon>Fungi</taxon>
        <taxon>Dikarya</taxon>
        <taxon>Basidiomycota</taxon>
        <taxon>Agaricomycotina</taxon>
        <taxon>Tremellomycetes</taxon>
        <taxon>Trichosporonales</taxon>
        <taxon>Trichosporonaceae</taxon>
        <taxon>Vanrija</taxon>
    </lineage>
</organism>
<evidence type="ECO:0000256" key="1">
    <source>
        <dbReference type="SAM" id="MobiDB-lite"/>
    </source>
</evidence>
<reference evidence="2 3" key="1">
    <citation type="submission" date="2023-08" db="EMBL/GenBank/DDBJ databases">
        <title>Annotated Genome Sequence of Vanrija albida AlHP1.</title>
        <authorList>
            <person name="Herzog R."/>
        </authorList>
    </citation>
    <scope>NUCLEOTIDE SEQUENCE [LARGE SCALE GENOMIC DNA]</scope>
    <source>
        <strain evidence="2 3">AlHP1</strain>
    </source>
</reference>
<evidence type="ECO:0000313" key="2">
    <source>
        <dbReference type="EMBL" id="KAL1406499.1"/>
    </source>
</evidence>
<feature type="region of interest" description="Disordered" evidence="1">
    <location>
        <begin position="222"/>
        <end position="314"/>
    </location>
</feature>
<feature type="compositionally biased region" description="Basic and acidic residues" evidence="1">
    <location>
        <begin position="59"/>
        <end position="69"/>
    </location>
</feature>
<feature type="region of interest" description="Disordered" evidence="1">
    <location>
        <begin position="1"/>
        <end position="102"/>
    </location>
</feature>
<dbReference type="EMBL" id="JBBXJM010000006">
    <property type="protein sequence ID" value="KAL1406499.1"/>
    <property type="molecule type" value="Genomic_DNA"/>
</dbReference>
<feature type="compositionally biased region" description="Low complexity" evidence="1">
    <location>
        <begin position="175"/>
        <end position="187"/>
    </location>
</feature>
<comment type="caution">
    <text evidence="2">The sequence shown here is derived from an EMBL/GenBank/DDBJ whole genome shotgun (WGS) entry which is preliminary data.</text>
</comment>
<evidence type="ECO:0000313" key="3">
    <source>
        <dbReference type="Proteomes" id="UP001565368"/>
    </source>
</evidence>
<dbReference type="Proteomes" id="UP001565368">
    <property type="component" value="Unassembled WGS sequence"/>
</dbReference>